<dbReference type="PANTHER" id="PTHR46060">
    <property type="entry name" value="MARINER MOS1 TRANSPOSASE-LIKE PROTEIN"/>
    <property type="match status" value="1"/>
</dbReference>
<dbReference type="GO" id="GO:0003690">
    <property type="term" value="F:double-stranded DNA binding"/>
    <property type="evidence" value="ECO:0007669"/>
    <property type="project" value="TreeGrafter"/>
</dbReference>
<dbReference type="GO" id="GO:0015074">
    <property type="term" value="P:DNA integration"/>
    <property type="evidence" value="ECO:0007669"/>
    <property type="project" value="TreeGrafter"/>
</dbReference>
<dbReference type="InterPro" id="IPR052709">
    <property type="entry name" value="Transposase-MT_Hybrid"/>
</dbReference>
<sequence length="124" mass="14252">MTERVDQATSTMLQRWLPPNRRFSLKYEPRPGRPSDVNNEMLRSIIRTNPTLISTDVGFRLGIHQTTALDCIKMLGFVSKLSVLVPHGFSGKKLMDRISICSSSLARHKREPFWTTFWLEMKSG</sequence>
<dbReference type="GO" id="GO:0031297">
    <property type="term" value="P:replication fork processing"/>
    <property type="evidence" value="ECO:0007669"/>
    <property type="project" value="TreeGrafter"/>
</dbReference>
<dbReference type="GO" id="GO:0005634">
    <property type="term" value="C:nucleus"/>
    <property type="evidence" value="ECO:0007669"/>
    <property type="project" value="TreeGrafter"/>
</dbReference>
<accession>A0A8X6IC55</accession>
<dbReference type="GO" id="GO:0000014">
    <property type="term" value="F:single-stranded DNA endodeoxyribonuclease activity"/>
    <property type="evidence" value="ECO:0007669"/>
    <property type="project" value="TreeGrafter"/>
</dbReference>
<dbReference type="GO" id="GO:0042800">
    <property type="term" value="F:histone H3K4 methyltransferase activity"/>
    <property type="evidence" value="ECO:0007669"/>
    <property type="project" value="TreeGrafter"/>
</dbReference>
<dbReference type="OrthoDB" id="8056906at2759"/>
<gene>
    <name evidence="1" type="ORF">NPIL_34701</name>
</gene>
<organism evidence="1 2">
    <name type="scientific">Nephila pilipes</name>
    <name type="common">Giant wood spider</name>
    <name type="synonym">Nephila maculata</name>
    <dbReference type="NCBI Taxonomy" id="299642"/>
    <lineage>
        <taxon>Eukaryota</taxon>
        <taxon>Metazoa</taxon>
        <taxon>Ecdysozoa</taxon>
        <taxon>Arthropoda</taxon>
        <taxon>Chelicerata</taxon>
        <taxon>Arachnida</taxon>
        <taxon>Araneae</taxon>
        <taxon>Araneomorphae</taxon>
        <taxon>Entelegynae</taxon>
        <taxon>Araneoidea</taxon>
        <taxon>Nephilidae</taxon>
        <taxon>Nephila</taxon>
    </lineage>
</organism>
<proteinExistence type="predicted"/>
<dbReference type="GO" id="GO:0003697">
    <property type="term" value="F:single-stranded DNA binding"/>
    <property type="evidence" value="ECO:0007669"/>
    <property type="project" value="TreeGrafter"/>
</dbReference>
<dbReference type="GO" id="GO:0044547">
    <property type="term" value="F:DNA topoisomerase binding"/>
    <property type="evidence" value="ECO:0007669"/>
    <property type="project" value="TreeGrafter"/>
</dbReference>
<dbReference type="GO" id="GO:0035861">
    <property type="term" value="C:site of double-strand break"/>
    <property type="evidence" value="ECO:0007669"/>
    <property type="project" value="TreeGrafter"/>
</dbReference>
<dbReference type="PANTHER" id="PTHR46060:SF2">
    <property type="entry name" value="HISTONE-LYSINE N-METHYLTRANSFERASE SETMAR"/>
    <property type="match status" value="1"/>
</dbReference>
<evidence type="ECO:0000313" key="1">
    <source>
        <dbReference type="EMBL" id="GFS39949.1"/>
    </source>
</evidence>
<reference evidence="1" key="1">
    <citation type="submission" date="2020-08" db="EMBL/GenBank/DDBJ databases">
        <title>Multicomponent nature underlies the extraordinary mechanical properties of spider dragline silk.</title>
        <authorList>
            <person name="Kono N."/>
            <person name="Nakamura H."/>
            <person name="Mori M."/>
            <person name="Yoshida Y."/>
            <person name="Ohtoshi R."/>
            <person name="Malay A.D."/>
            <person name="Moran D.A.P."/>
            <person name="Tomita M."/>
            <person name="Numata K."/>
            <person name="Arakawa K."/>
        </authorList>
    </citation>
    <scope>NUCLEOTIDE SEQUENCE</scope>
</reference>
<evidence type="ECO:0000313" key="2">
    <source>
        <dbReference type="Proteomes" id="UP000887013"/>
    </source>
</evidence>
<dbReference type="EMBL" id="BMAW01089457">
    <property type="protein sequence ID" value="GFS39949.1"/>
    <property type="molecule type" value="Genomic_DNA"/>
</dbReference>
<dbReference type="GO" id="GO:0000729">
    <property type="term" value="P:DNA double-strand break processing"/>
    <property type="evidence" value="ECO:0007669"/>
    <property type="project" value="TreeGrafter"/>
</dbReference>
<dbReference type="GO" id="GO:0044774">
    <property type="term" value="P:mitotic DNA integrity checkpoint signaling"/>
    <property type="evidence" value="ECO:0007669"/>
    <property type="project" value="TreeGrafter"/>
</dbReference>
<dbReference type="GO" id="GO:0046975">
    <property type="term" value="F:histone H3K36 methyltransferase activity"/>
    <property type="evidence" value="ECO:0007669"/>
    <property type="project" value="TreeGrafter"/>
</dbReference>
<comment type="caution">
    <text evidence="1">The sequence shown here is derived from an EMBL/GenBank/DDBJ whole genome shotgun (WGS) entry which is preliminary data.</text>
</comment>
<dbReference type="Proteomes" id="UP000887013">
    <property type="component" value="Unassembled WGS sequence"/>
</dbReference>
<dbReference type="GO" id="GO:0000793">
    <property type="term" value="C:condensed chromosome"/>
    <property type="evidence" value="ECO:0007669"/>
    <property type="project" value="TreeGrafter"/>
</dbReference>
<keyword evidence="2" id="KW-1185">Reference proteome</keyword>
<dbReference type="AlphaFoldDB" id="A0A8X6IC55"/>
<name>A0A8X6IC55_NEPPI</name>
<protein>
    <submittedName>
        <fullName evidence="1">Uncharacterized protein</fullName>
    </submittedName>
</protein>
<dbReference type="GO" id="GO:0006303">
    <property type="term" value="P:double-strand break repair via nonhomologous end joining"/>
    <property type="evidence" value="ECO:0007669"/>
    <property type="project" value="TreeGrafter"/>
</dbReference>